<feature type="transmembrane region" description="Helical" evidence="6">
    <location>
        <begin position="158"/>
        <end position="176"/>
    </location>
</feature>
<dbReference type="InterPro" id="IPR037185">
    <property type="entry name" value="EmrE-like"/>
</dbReference>
<evidence type="ECO:0000256" key="6">
    <source>
        <dbReference type="SAM" id="Phobius"/>
    </source>
</evidence>
<dbReference type="Proteomes" id="UP000218731">
    <property type="component" value="Chromosome 1"/>
</dbReference>
<comment type="similarity">
    <text evidence="2">Belongs to the EamA transporter family.</text>
</comment>
<dbReference type="GO" id="GO:0016020">
    <property type="term" value="C:membrane"/>
    <property type="evidence" value="ECO:0007669"/>
    <property type="project" value="UniProtKB-SubCell"/>
</dbReference>
<evidence type="ECO:0000313" key="8">
    <source>
        <dbReference type="EMBL" id="BAW24601.1"/>
    </source>
</evidence>
<feature type="domain" description="EamA" evidence="7">
    <location>
        <begin position="128"/>
        <end position="203"/>
    </location>
</feature>
<dbReference type="Pfam" id="PF00892">
    <property type="entry name" value="EamA"/>
    <property type="match status" value="2"/>
</dbReference>
<evidence type="ECO:0000313" key="9">
    <source>
        <dbReference type="Proteomes" id="UP000218731"/>
    </source>
</evidence>
<dbReference type="InterPro" id="IPR000620">
    <property type="entry name" value="EamA_dom"/>
</dbReference>
<dbReference type="PANTHER" id="PTHR32322:SF2">
    <property type="entry name" value="EAMA DOMAIN-CONTAINING PROTEIN"/>
    <property type="match status" value="1"/>
</dbReference>
<organism evidence="8 9">
    <name type="scientific">Pseudomonas putida</name>
    <name type="common">Arthrobacter siderocapsulatus</name>
    <dbReference type="NCBI Taxonomy" id="303"/>
    <lineage>
        <taxon>Bacteria</taxon>
        <taxon>Pseudomonadati</taxon>
        <taxon>Pseudomonadota</taxon>
        <taxon>Gammaproteobacteria</taxon>
        <taxon>Pseudomonadales</taxon>
        <taxon>Pseudomonadaceae</taxon>
        <taxon>Pseudomonas</taxon>
    </lineage>
</organism>
<evidence type="ECO:0000256" key="4">
    <source>
        <dbReference type="ARBA" id="ARBA00022989"/>
    </source>
</evidence>
<evidence type="ECO:0000256" key="2">
    <source>
        <dbReference type="ARBA" id="ARBA00007362"/>
    </source>
</evidence>
<feature type="transmembrane region" description="Helical" evidence="6">
    <location>
        <begin position="67"/>
        <end position="88"/>
    </location>
</feature>
<keyword evidence="3 6" id="KW-0812">Transmembrane</keyword>
<feature type="transmembrane region" description="Helical" evidence="6">
    <location>
        <begin position="6"/>
        <end position="22"/>
    </location>
</feature>
<feature type="transmembrane region" description="Helical" evidence="6">
    <location>
        <begin position="188"/>
        <end position="210"/>
    </location>
</feature>
<feature type="transmembrane region" description="Helical" evidence="6">
    <location>
        <begin position="42"/>
        <end position="61"/>
    </location>
</feature>
<keyword evidence="4 6" id="KW-1133">Transmembrane helix</keyword>
<evidence type="ECO:0000256" key="5">
    <source>
        <dbReference type="ARBA" id="ARBA00023136"/>
    </source>
</evidence>
<dbReference type="PANTHER" id="PTHR32322">
    <property type="entry name" value="INNER MEMBRANE TRANSPORTER"/>
    <property type="match status" value="1"/>
</dbReference>
<accession>A0A1L7NGH8</accession>
<protein>
    <recommendedName>
        <fullName evidence="7">EamA domain-containing protein</fullName>
    </recommendedName>
</protein>
<evidence type="ECO:0000256" key="1">
    <source>
        <dbReference type="ARBA" id="ARBA00004141"/>
    </source>
</evidence>
<feature type="transmembrane region" description="Helical" evidence="6">
    <location>
        <begin position="127"/>
        <end position="146"/>
    </location>
</feature>
<comment type="subcellular location">
    <subcellularLocation>
        <location evidence="1">Membrane</location>
        <topology evidence="1">Multi-pass membrane protein</topology>
    </subcellularLocation>
</comment>
<proteinExistence type="inferred from homology"/>
<evidence type="ECO:0000256" key="3">
    <source>
        <dbReference type="ARBA" id="ARBA00022692"/>
    </source>
</evidence>
<dbReference type="EMBL" id="AP015029">
    <property type="protein sequence ID" value="BAW24601.1"/>
    <property type="molecule type" value="Genomic_DNA"/>
</dbReference>
<sequence>MILVGWRFFVAALATLPLVLLHSRQLGAALFTPQAGLRDASLMILIGLLQTAAVMELLFWAMKHVSASTAAILHFTHPIWVVLFGRVLHGEPLRSARLAGLLLGFMGVALALALGISPAIFSHGTSLTGEIIGLASALCWAIATLVNKRAALPFNSWALSFWQMMIGALAILILAYSNGLRWPDSVTAVQWGWFLWLAIPASTGSFRAVVCGPEQRWSGKG</sequence>
<evidence type="ECO:0000259" key="7">
    <source>
        <dbReference type="Pfam" id="PF00892"/>
    </source>
</evidence>
<dbReference type="SUPFAM" id="SSF103481">
    <property type="entry name" value="Multidrug resistance efflux transporter EmrE"/>
    <property type="match status" value="1"/>
</dbReference>
<dbReference type="AlphaFoldDB" id="A0A1L7NGH8"/>
<dbReference type="InterPro" id="IPR050638">
    <property type="entry name" value="AA-Vitamin_Transporters"/>
</dbReference>
<name>A0A1L7NGH8_PSEPU</name>
<gene>
    <name evidence="8" type="ORF">KF715C_ch40280</name>
</gene>
<reference evidence="8 9" key="1">
    <citation type="submission" date="2015-11" db="EMBL/GenBank/DDBJ databases">
        <title>Complete genome sequencing of a biphenyl-degrading bacterium, Pseudomonas putida KF715 (=NBRC110667).</title>
        <authorList>
            <person name="Suenaga H."/>
            <person name="Fujihara N."/>
            <person name="Watanabe T."/>
            <person name="Hirose J."/>
            <person name="Kimura N."/>
            <person name="Yamazoe A."/>
            <person name="Hosoyama A."/>
            <person name="Shimodaira J."/>
            <person name="Furukawa K."/>
        </authorList>
    </citation>
    <scope>NUCLEOTIDE SEQUENCE [LARGE SCALE GENOMIC DNA]</scope>
    <source>
        <strain evidence="8 9">KF715</strain>
    </source>
</reference>
<dbReference type="Gene3D" id="1.10.3730.20">
    <property type="match status" value="1"/>
</dbReference>
<feature type="transmembrane region" description="Helical" evidence="6">
    <location>
        <begin position="100"/>
        <end position="121"/>
    </location>
</feature>
<keyword evidence="5 6" id="KW-0472">Membrane</keyword>
<feature type="domain" description="EamA" evidence="7">
    <location>
        <begin position="3"/>
        <end position="112"/>
    </location>
</feature>